<dbReference type="GO" id="GO:0046872">
    <property type="term" value="F:metal ion binding"/>
    <property type="evidence" value="ECO:0007669"/>
    <property type="project" value="UniProtKB-KW"/>
</dbReference>
<organism evidence="6 7">
    <name type="scientific">Chryseolinea serpens</name>
    <dbReference type="NCBI Taxonomy" id="947013"/>
    <lineage>
        <taxon>Bacteria</taxon>
        <taxon>Pseudomonadati</taxon>
        <taxon>Bacteroidota</taxon>
        <taxon>Cytophagia</taxon>
        <taxon>Cytophagales</taxon>
        <taxon>Fulvivirgaceae</taxon>
        <taxon>Chryseolinea</taxon>
    </lineage>
</organism>
<name>A0A1M5NG80_9BACT</name>
<dbReference type="Pfam" id="PF00034">
    <property type="entry name" value="Cytochrom_C"/>
    <property type="match status" value="1"/>
</dbReference>
<dbReference type="InterPro" id="IPR009056">
    <property type="entry name" value="Cyt_c-like_dom"/>
</dbReference>
<dbReference type="PANTHER" id="PTHR35008:SF4">
    <property type="entry name" value="BLL4482 PROTEIN"/>
    <property type="match status" value="1"/>
</dbReference>
<dbReference type="EMBL" id="FQWQ01000001">
    <property type="protein sequence ID" value="SHG88229.1"/>
    <property type="molecule type" value="Genomic_DNA"/>
</dbReference>
<keyword evidence="1 4" id="KW-0349">Heme</keyword>
<dbReference type="RefSeq" id="WP_073133780.1">
    <property type="nucleotide sequence ID" value="NZ_FQWQ01000001.1"/>
</dbReference>
<evidence type="ECO:0000256" key="2">
    <source>
        <dbReference type="ARBA" id="ARBA00022723"/>
    </source>
</evidence>
<reference evidence="6 7" key="1">
    <citation type="submission" date="2016-11" db="EMBL/GenBank/DDBJ databases">
        <authorList>
            <person name="Jaros S."/>
            <person name="Januszkiewicz K."/>
            <person name="Wedrychowicz H."/>
        </authorList>
    </citation>
    <scope>NUCLEOTIDE SEQUENCE [LARGE SCALE GENOMIC DNA]</scope>
    <source>
        <strain evidence="6 7">DSM 24574</strain>
    </source>
</reference>
<dbReference type="GO" id="GO:0020037">
    <property type="term" value="F:heme binding"/>
    <property type="evidence" value="ECO:0007669"/>
    <property type="project" value="InterPro"/>
</dbReference>
<sequence length="143" mass="15909">MKNVVLVFSFGLVIASFFSFRMKPSFDLKASIARGKEIYTAQCMNCHMEQGEGMEGVYPPLAKSNFLANRDRLIKIVLKGMRGPIKVNGKDYDSEMVGFELTDEQASDVINYVRNSWGNKHVAVQPSEIAAGLGTKSAEYTPY</sequence>
<dbReference type="Proteomes" id="UP000184212">
    <property type="component" value="Unassembled WGS sequence"/>
</dbReference>
<keyword evidence="2 4" id="KW-0479">Metal-binding</keyword>
<dbReference type="STRING" id="947013.SAMN04488109_2304"/>
<evidence type="ECO:0000259" key="5">
    <source>
        <dbReference type="PROSITE" id="PS51007"/>
    </source>
</evidence>
<accession>A0A1M5NG80</accession>
<dbReference type="GO" id="GO:0009055">
    <property type="term" value="F:electron transfer activity"/>
    <property type="evidence" value="ECO:0007669"/>
    <property type="project" value="InterPro"/>
</dbReference>
<evidence type="ECO:0000256" key="1">
    <source>
        <dbReference type="ARBA" id="ARBA00022617"/>
    </source>
</evidence>
<gene>
    <name evidence="6" type="ORF">SAMN04488109_2304</name>
</gene>
<dbReference type="Gene3D" id="1.10.760.10">
    <property type="entry name" value="Cytochrome c-like domain"/>
    <property type="match status" value="1"/>
</dbReference>
<dbReference type="PANTHER" id="PTHR35008">
    <property type="entry name" value="BLL4482 PROTEIN-RELATED"/>
    <property type="match status" value="1"/>
</dbReference>
<dbReference type="SUPFAM" id="SSF46626">
    <property type="entry name" value="Cytochrome c"/>
    <property type="match status" value="1"/>
</dbReference>
<evidence type="ECO:0000256" key="3">
    <source>
        <dbReference type="ARBA" id="ARBA00023004"/>
    </source>
</evidence>
<evidence type="ECO:0000313" key="6">
    <source>
        <dbReference type="EMBL" id="SHG88229.1"/>
    </source>
</evidence>
<proteinExistence type="predicted"/>
<evidence type="ECO:0000313" key="7">
    <source>
        <dbReference type="Proteomes" id="UP000184212"/>
    </source>
</evidence>
<evidence type="ECO:0000256" key="4">
    <source>
        <dbReference type="PROSITE-ProRule" id="PRU00433"/>
    </source>
</evidence>
<keyword evidence="7" id="KW-1185">Reference proteome</keyword>
<dbReference type="InterPro" id="IPR051459">
    <property type="entry name" value="Cytochrome_c-type_DH"/>
</dbReference>
<protein>
    <submittedName>
        <fullName evidence="6">Cytochrome c, mono-and diheme variants</fullName>
    </submittedName>
</protein>
<dbReference type="PROSITE" id="PS51007">
    <property type="entry name" value="CYTC"/>
    <property type="match status" value="1"/>
</dbReference>
<dbReference type="InterPro" id="IPR036909">
    <property type="entry name" value="Cyt_c-like_dom_sf"/>
</dbReference>
<dbReference type="OrthoDB" id="9811395at2"/>
<keyword evidence="3 4" id="KW-0408">Iron</keyword>
<dbReference type="AlphaFoldDB" id="A0A1M5NG80"/>
<feature type="domain" description="Cytochrome c" evidence="5">
    <location>
        <begin position="30"/>
        <end position="117"/>
    </location>
</feature>